<organism evidence="2 4">
    <name type="scientific">Candidatus Iainarchaeum sp</name>
    <dbReference type="NCBI Taxonomy" id="3101447"/>
    <lineage>
        <taxon>Archaea</taxon>
        <taxon>Candidatus Iainarchaeota</taxon>
        <taxon>Candidatus Iainarchaeia</taxon>
        <taxon>Candidatus Iainarchaeales</taxon>
        <taxon>Candidatus Iainarchaeaceae</taxon>
        <taxon>Candidatus Iainarchaeum</taxon>
    </lineage>
</organism>
<accession>A0A7J4JK74</accession>
<dbReference type="Gene3D" id="1.10.1220.10">
    <property type="entry name" value="Met repressor-like"/>
    <property type="match status" value="1"/>
</dbReference>
<name>A0A7J4JK74_9ARCH</name>
<evidence type="ECO:0000259" key="1">
    <source>
        <dbReference type="Pfam" id="PF01402"/>
    </source>
</evidence>
<dbReference type="InterPro" id="IPR013321">
    <property type="entry name" value="Arc_rbn_hlx_hlx"/>
</dbReference>
<proteinExistence type="predicted"/>
<reference evidence="3" key="3">
    <citation type="submission" date="2021-05" db="EMBL/GenBank/DDBJ databases">
        <title>Protein family content uncovers lineage relationships and bacterial pathway maintenance mechanisms in DPANN archaea.</title>
        <authorList>
            <person name="Castelle C.J."/>
            <person name="Meheust R."/>
            <person name="Jaffe A.L."/>
            <person name="Seitz K."/>
            <person name="Gong X."/>
            <person name="Baker B.J."/>
            <person name="Banfield J.F."/>
        </authorList>
    </citation>
    <scope>NUCLEOTIDE SEQUENCE</scope>
    <source>
        <strain evidence="3">RIFCSPLOWO2_01_FULL_58_19</strain>
    </source>
</reference>
<dbReference type="Pfam" id="PF01402">
    <property type="entry name" value="RHH_1"/>
    <property type="match status" value="1"/>
</dbReference>
<dbReference type="InterPro" id="IPR002145">
    <property type="entry name" value="CopG"/>
</dbReference>
<dbReference type="GO" id="GO:0006355">
    <property type="term" value="P:regulation of DNA-templated transcription"/>
    <property type="evidence" value="ECO:0007669"/>
    <property type="project" value="InterPro"/>
</dbReference>
<protein>
    <submittedName>
        <fullName evidence="2">Ribbon-helix-helix protein, CopG family</fullName>
    </submittedName>
</protein>
<reference evidence="2" key="1">
    <citation type="journal article" date="2020" name="bioRxiv">
        <title>A rank-normalized archaeal taxonomy based on genome phylogeny resolves widespread incomplete and uneven classifications.</title>
        <authorList>
            <person name="Rinke C."/>
            <person name="Chuvochina M."/>
            <person name="Mussig A.J."/>
            <person name="Chaumeil P.-A."/>
            <person name="Waite D.W."/>
            <person name="Whitman W.B."/>
            <person name="Parks D.H."/>
            <person name="Hugenholtz P."/>
        </authorList>
    </citation>
    <scope>NUCLEOTIDE SEQUENCE</scope>
    <source>
        <strain evidence="2">UBA10219</strain>
    </source>
</reference>
<sequence>MKMKQYNLVIDEKLIDEVDRFIRKRGLFHSRSDFIRDAIRSRLIEIKKVVFEEEAAARHEHDHPDEETSKEAMEALLKAHDEKKFTGVH</sequence>
<evidence type="ECO:0000313" key="3">
    <source>
        <dbReference type="EMBL" id="MBS3062898.1"/>
    </source>
</evidence>
<dbReference type="EMBL" id="DUGH01000121">
    <property type="protein sequence ID" value="HIH16735.1"/>
    <property type="molecule type" value="Genomic_DNA"/>
</dbReference>
<dbReference type="AlphaFoldDB" id="A0A7J4JK74"/>
<evidence type="ECO:0000313" key="4">
    <source>
        <dbReference type="Proteomes" id="UP000564964"/>
    </source>
</evidence>
<dbReference type="Proteomes" id="UP000564964">
    <property type="component" value="Unassembled WGS sequence"/>
</dbReference>
<dbReference type="SUPFAM" id="SSF47598">
    <property type="entry name" value="Ribbon-helix-helix"/>
    <property type="match status" value="1"/>
</dbReference>
<dbReference type="EMBL" id="JAGVWE010000003">
    <property type="protein sequence ID" value="MBS3062898.1"/>
    <property type="molecule type" value="Genomic_DNA"/>
</dbReference>
<dbReference type="InterPro" id="IPR010985">
    <property type="entry name" value="Ribbon_hlx_hlx"/>
</dbReference>
<feature type="domain" description="Ribbon-helix-helix protein CopG" evidence="1">
    <location>
        <begin position="10"/>
        <end position="43"/>
    </location>
</feature>
<evidence type="ECO:0000313" key="2">
    <source>
        <dbReference type="EMBL" id="HIH16735.1"/>
    </source>
</evidence>
<dbReference type="CDD" id="cd22231">
    <property type="entry name" value="RHH_NikR_HicB-like"/>
    <property type="match status" value="1"/>
</dbReference>
<gene>
    <name evidence="2" type="ORF">HA252_04990</name>
    <name evidence="3" type="ORF">J4203_03425</name>
</gene>
<comment type="caution">
    <text evidence="2">The sequence shown here is derived from an EMBL/GenBank/DDBJ whole genome shotgun (WGS) entry which is preliminary data.</text>
</comment>
<dbReference type="Proteomes" id="UP000678237">
    <property type="component" value="Unassembled WGS sequence"/>
</dbReference>
<reference evidence="3" key="2">
    <citation type="submission" date="2021-03" db="EMBL/GenBank/DDBJ databases">
        <authorList>
            <person name="Jaffe A."/>
        </authorList>
    </citation>
    <scope>NUCLEOTIDE SEQUENCE</scope>
    <source>
        <strain evidence="3">RIFCSPLOWO2_01_FULL_58_19</strain>
    </source>
</reference>